<evidence type="ECO:0000313" key="2">
    <source>
        <dbReference type="Proteomes" id="UP000325945"/>
    </source>
</evidence>
<keyword evidence="2" id="KW-1185">Reference proteome</keyword>
<dbReference type="AlphaFoldDB" id="A0A5N6X7G3"/>
<dbReference type="EMBL" id="ML741781">
    <property type="protein sequence ID" value="KAE8329165.1"/>
    <property type="molecule type" value="Genomic_DNA"/>
</dbReference>
<dbReference type="Proteomes" id="UP000325945">
    <property type="component" value="Unassembled WGS sequence"/>
</dbReference>
<evidence type="ECO:0000313" key="1">
    <source>
        <dbReference type="EMBL" id="KAE8329165.1"/>
    </source>
</evidence>
<gene>
    <name evidence="1" type="ORF">BDV39DRAFT_57468</name>
</gene>
<name>A0A5N6X7G3_9EURO</name>
<accession>A0A5N6X7G3</accession>
<sequence>MHLSLFKLSLSFLFPFSLPGHIWLAALGKGAPSGLVLGCTLPSVLTFLTSSSIAYEIPCDRSLHSQECHHHRHHHGIYHPVIPQPLGFDDRVGVWEATYTRTKRCCHGGSRPMSPTNRHHLMGNPSVHRKLVSQLCQDWAVWIPLRL</sequence>
<protein>
    <submittedName>
        <fullName evidence="1">Uncharacterized protein</fullName>
    </submittedName>
</protein>
<reference evidence="2" key="1">
    <citation type="submission" date="2019-04" db="EMBL/GenBank/DDBJ databases">
        <title>Friends and foes A comparative genomics studyof 23 Aspergillus species from section Flavi.</title>
        <authorList>
            <consortium name="DOE Joint Genome Institute"/>
            <person name="Kjaerbolling I."/>
            <person name="Vesth T."/>
            <person name="Frisvad J.C."/>
            <person name="Nybo J.L."/>
            <person name="Theobald S."/>
            <person name="Kildgaard S."/>
            <person name="Isbrandt T."/>
            <person name="Kuo A."/>
            <person name="Sato A."/>
            <person name="Lyhne E.K."/>
            <person name="Kogle M.E."/>
            <person name="Wiebenga A."/>
            <person name="Kun R.S."/>
            <person name="Lubbers R.J."/>
            <person name="Makela M.R."/>
            <person name="Barry K."/>
            <person name="Chovatia M."/>
            <person name="Clum A."/>
            <person name="Daum C."/>
            <person name="Haridas S."/>
            <person name="He G."/>
            <person name="LaButti K."/>
            <person name="Lipzen A."/>
            <person name="Mondo S."/>
            <person name="Riley R."/>
            <person name="Salamov A."/>
            <person name="Simmons B.A."/>
            <person name="Magnuson J.K."/>
            <person name="Henrissat B."/>
            <person name="Mortensen U.H."/>
            <person name="Larsen T.O."/>
            <person name="Devries R.P."/>
            <person name="Grigoriev I.V."/>
            <person name="Machida M."/>
            <person name="Baker S.E."/>
            <person name="Andersen M.R."/>
        </authorList>
    </citation>
    <scope>NUCLEOTIDE SEQUENCE [LARGE SCALE GENOMIC DNA]</scope>
    <source>
        <strain evidence="2">CBS 130017</strain>
    </source>
</reference>
<organism evidence="1 2">
    <name type="scientific">Aspergillus sergii</name>
    <dbReference type="NCBI Taxonomy" id="1034303"/>
    <lineage>
        <taxon>Eukaryota</taxon>
        <taxon>Fungi</taxon>
        <taxon>Dikarya</taxon>
        <taxon>Ascomycota</taxon>
        <taxon>Pezizomycotina</taxon>
        <taxon>Eurotiomycetes</taxon>
        <taxon>Eurotiomycetidae</taxon>
        <taxon>Eurotiales</taxon>
        <taxon>Aspergillaceae</taxon>
        <taxon>Aspergillus</taxon>
        <taxon>Aspergillus subgen. Circumdati</taxon>
    </lineage>
</organism>
<proteinExistence type="predicted"/>